<keyword evidence="4" id="KW-1185">Reference proteome</keyword>
<dbReference type="InterPro" id="IPR001623">
    <property type="entry name" value="DnaJ_domain"/>
</dbReference>
<evidence type="ECO:0000313" key="4">
    <source>
        <dbReference type="Proteomes" id="UP000653454"/>
    </source>
</evidence>
<dbReference type="PANTHER" id="PTHR44873">
    <property type="entry name" value="DNAJ HOMOLOG SUBFAMILY C MEMBER 30, MITOCHONDRIAL"/>
    <property type="match status" value="1"/>
</dbReference>
<name>A0A8S4DUE5_PLUXY</name>
<dbReference type="PRINTS" id="PR00625">
    <property type="entry name" value="JDOMAIN"/>
</dbReference>
<keyword evidence="1" id="KW-1133">Transmembrane helix</keyword>
<dbReference type="PROSITE" id="PS50076">
    <property type="entry name" value="DNAJ_2"/>
    <property type="match status" value="1"/>
</dbReference>
<protein>
    <submittedName>
        <fullName evidence="3">(diamondback moth) hypothetical protein</fullName>
    </submittedName>
</protein>
<keyword evidence="1" id="KW-0472">Membrane</keyword>
<dbReference type="InterPro" id="IPR036869">
    <property type="entry name" value="J_dom_sf"/>
</dbReference>
<dbReference type="SMART" id="SM00271">
    <property type="entry name" value="DnaJ"/>
    <property type="match status" value="1"/>
</dbReference>
<feature type="transmembrane region" description="Helical" evidence="1">
    <location>
        <begin position="191"/>
        <end position="208"/>
    </location>
</feature>
<dbReference type="PROSITE" id="PS00636">
    <property type="entry name" value="DNAJ_1"/>
    <property type="match status" value="1"/>
</dbReference>
<evidence type="ECO:0000256" key="1">
    <source>
        <dbReference type="SAM" id="Phobius"/>
    </source>
</evidence>
<dbReference type="Gene3D" id="1.10.287.110">
    <property type="entry name" value="DnaJ domain"/>
    <property type="match status" value="1"/>
</dbReference>
<accession>A0A8S4DUE5</accession>
<dbReference type="Pfam" id="PF00226">
    <property type="entry name" value="DnaJ"/>
    <property type="match status" value="1"/>
</dbReference>
<dbReference type="AlphaFoldDB" id="A0A8S4DUE5"/>
<dbReference type="EMBL" id="CAJHNJ030000008">
    <property type="protein sequence ID" value="CAG9104061.1"/>
    <property type="molecule type" value="Genomic_DNA"/>
</dbReference>
<reference evidence="3" key="1">
    <citation type="submission" date="2020-11" db="EMBL/GenBank/DDBJ databases">
        <authorList>
            <person name="Whiteford S."/>
        </authorList>
    </citation>
    <scope>NUCLEOTIDE SEQUENCE</scope>
</reference>
<sequence length="232" mass="26813">MYRGVQRIQLPIAIMLSYAKCLLIGKCVRRFGTTTVACVSHYDVLGVTPKANQGEIKSAYYKLSMQYHPDKASNNAESAEKFRQITEAYEVLGNLRLKKMYDKGLLVGRESKIREYHPEPEPTDPTLKFYKSRTKRTVIPTMDGKTPIYDFDSWAKNHYGETFKKSQYEKELLKRKKAKQMDQESSVRQETYTYIIIFLTALFGLFVINGTDDYDKDLIKTPSDLQTNGNKK</sequence>
<dbReference type="PANTHER" id="PTHR44873:SF1">
    <property type="entry name" value="DNAJ HOMOLOG SUBFAMILY C MEMBER 30, MITOCHONDRIAL"/>
    <property type="match status" value="1"/>
</dbReference>
<gene>
    <name evidence="3" type="ORF">PLXY2_LOCUS3090</name>
</gene>
<proteinExistence type="predicted"/>
<dbReference type="InterPro" id="IPR053025">
    <property type="entry name" value="Mito_ATP_Synthase-Asso"/>
</dbReference>
<evidence type="ECO:0000313" key="3">
    <source>
        <dbReference type="EMBL" id="CAG9104061.1"/>
    </source>
</evidence>
<evidence type="ECO:0000259" key="2">
    <source>
        <dbReference type="PROSITE" id="PS50076"/>
    </source>
</evidence>
<dbReference type="CDD" id="cd06257">
    <property type="entry name" value="DnaJ"/>
    <property type="match status" value="1"/>
</dbReference>
<dbReference type="InterPro" id="IPR018253">
    <property type="entry name" value="DnaJ_domain_CS"/>
</dbReference>
<feature type="domain" description="J" evidence="2">
    <location>
        <begin position="40"/>
        <end position="105"/>
    </location>
</feature>
<dbReference type="SUPFAM" id="SSF46565">
    <property type="entry name" value="Chaperone J-domain"/>
    <property type="match status" value="1"/>
</dbReference>
<comment type="caution">
    <text evidence="3">The sequence shown here is derived from an EMBL/GenBank/DDBJ whole genome shotgun (WGS) entry which is preliminary data.</text>
</comment>
<keyword evidence="1" id="KW-0812">Transmembrane</keyword>
<dbReference type="Proteomes" id="UP000653454">
    <property type="component" value="Unassembled WGS sequence"/>
</dbReference>
<organism evidence="3 4">
    <name type="scientific">Plutella xylostella</name>
    <name type="common">Diamondback moth</name>
    <name type="synonym">Plutella maculipennis</name>
    <dbReference type="NCBI Taxonomy" id="51655"/>
    <lineage>
        <taxon>Eukaryota</taxon>
        <taxon>Metazoa</taxon>
        <taxon>Ecdysozoa</taxon>
        <taxon>Arthropoda</taxon>
        <taxon>Hexapoda</taxon>
        <taxon>Insecta</taxon>
        <taxon>Pterygota</taxon>
        <taxon>Neoptera</taxon>
        <taxon>Endopterygota</taxon>
        <taxon>Lepidoptera</taxon>
        <taxon>Glossata</taxon>
        <taxon>Ditrysia</taxon>
        <taxon>Yponomeutoidea</taxon>
        <taxon>Plutellidae</taxon>
        <taxon>Plutella</taxon>
    </lineage>
</organism>